<proteinExistence type="predicted"/>
<evidence type="ECO:0000313" key="2">
    <source>
        <dbReference type="EMBL" id="CAD8883534.1"/>
    </source>
</evidence>
<gene>
    <name evidence="2" type="ORF">CHYS00102_LOCUS10730</name>
</gene>
<dbReference type="InterPro" id="IPR047183">
    <property type="entry name" value="GDO-like"/>
</dbReference>
<evidence type="ECO:0008006" key="3">
    <source>
        <dbReference type="Google" id="ProtNLM"/>
    </source>
</evidence>
<dbReference type="CDD" id="cd02216">
    <property type="entry name" value="cupin_GDO-like_N"/>
    <property type="match status" value="1"/>
</dbReference>
<dbReference type="InterPro" id="IPR011051">
    <property type="entry name" value="RmlC_Cupin_sf"/>
</dbReference>
<feature type="region of interest" description="Disordered" evidence="1">
    <location>
        <begin position="1"/>
        <end position="36"/>
    </location>
</feature>
<dbReference type="InterPro" id="IPR014710">
    <property type="entry name" value="RmlC-like_jellyroll"/>
</dbReference>
<organism evidence="2">
    <name type="scientific">Corethron hystrix</name>
    <dbReference type="NCBI Taxonomy" id="216773"/>
    <lineage>
        <taxon>Eukaryota</taxon>
        <taxon>Sar</taxon>
        <taxon>Stramenopiles</taxon>
        <taxon>Ochrophyta</taxon>
        <taxon>Bacillariophyta</taxon>
        <taxon>Coscinodiscophyceae</taxon>
        <taxon>Corethrophycidae</taxon>
        <taxon>Corethrales</taxon>
        <taxon>Corethraceae</taxon>
        <taxon>Corethron</taxon>
    </lineage>
</organism>
<protein>
    <recommendedName>
        <fullName evidence="3">Cupin type-1 domain-containing protein</fullName>
    </recommendedName>
</protein>
<feature type="compositionally biased region" description="Polar residues" evidence="1">
    <location>
        <begin position="1"/>
        <end position="27"/>
    </location>
</feature>
<dbReference type="AlphaFoldDB" id="A0A7S1BEA0"/>
<dbReference type="PANTHER" id="PTHR41517:SF1">
    <property type="entry name" value="CUPIN"/>
    <property type="match status" value="1"/>
</dbReference>
<reference evidence="2" key="1">
    <citation type="submission" date="2021-01" db="EMBL/GenBank/DDBJ databases">
        <authorList>
            <person name="Corre E."/>
            <person name="Pelletier E."/>
            <person name="Niang G."/>
            <person name="Scheremetjew M."/>
            <person name="Finn R."/>
            <person name="Kale V."/>
            <person name="Holt S."/>
            <person name="Cochrane G."/>
            <person name="Meng A."/>
            <person name="Brown T."/>
            <person name="Cohen L."/>
        </authorList>
    </citation>
    <scope>NUCLEOTIDE SEQUENCE</scope>
    <source>
        <strain evidence="2">308</strain>
    </source>
</reference>
<evidence type="ECO:0000256" key="1">
    <source>
        <dbReference type="SAM" id="MobiDB-lite"/>
    </source>
</evidence>
<accession>A0A7S1BEA0</accession>
<sequence length="411" mass="45742">MTKQMNLPKNTNMKLDAANTPSDATITNDEKTKETNEKWSQDARIHEYGSAANPDMRPIPVLLHPAELHEKGETRIIPFDISDELDIDDACTSPNLMASFLRIRVGDSINTQACNATSQAFYVIRGFGRTLTRNEDGVEETISWSSGDMFCYPCTRFEMIHSCTSADSHGGAAIYWIHDGPLMDYLGASPNVRKFEPTLYTNSDIISNVEQICHATGDCHQKNRLGVLLGNAKCDQTKTLTHVLWSLLNSIPANSAQRPHRHNSVALDLCVSAKPGVYTLMGKEIDSNGLIVDPIRCDWTTGSVFVTPPGWWHSHHNESEDVAWVLPVQDAGLYTFQRTLDIRFVDDELELFKAGRIRGSAFAITNKAYTEMVNVGATVQTINACDKNLSGHKRVKRVISTEDLLSSKRLK</sequence>
<dbReference type="Gene3D" id="2.60.120.10">
    <property type="entry name" value="Jelly Rolls"/>
    <property type="match status" value="2"/>
</dbReference>
<dbReference type="SUPFAM" id="SSF51182">
    <property type="entry name" value="RmlC-like cupins"/>
    <property type="match status" value="1"/>
</dbReference>
<name>A0A7S1BEA0_9STRA</name>
<dbReference type="GO" id="GO:0051213">
    <property type="term" value="F:dioxygenase activity"/>
    <property type="evidence" value="ECO:0007669"/>
    <property type="project" value="InterPro"/>
</dbReference>
<dbReference type="PANTHER" id="PTHR41517">
    <property type="entry name" value="1,2-DIOXYGENASE PROTEIN-RELATED"/>
    <property type="match status" value="1"/>
</dbReference>
<dbReference type="EMBL" id="HBFR01014725">
    <property type="protein sequence ID" value="CAD8883534.1"/>
    <property type="molecule type" value="Transcribed_RNA"/>
</dbReference>